<keyword evidence="1" id="KW-0812">Transmembrane</keyword>
<gene>
    <name evidence="2" type="ORF">CEXT_431041</name>
</gene>
<keyword evidence="1" id="KW-0472">Membrane</keyword>
<keyword evidence="3" id="KW-1185">Reference proteome</keyword>
<protein>
    <submittedName>
        <fullName evidence="2">Uncharacterized protein</fullName>
    </submittedName>
</protein>
<organism evidence="2 3">
    <name type="scientific">Caerostris extrusa</name>
    <name type="common">Bark spider</name>
    <name type="synonym">Caerostris bankana</name>
    <dbReference type="NCBI Taxonomy" id="172846"/>
    <lineage>
        <taxon>Eukaryota</taxon>
        <taxon>Metazoa</taxon>
        <taxon>Ecdysozoa</taxon>
        <taxon>Arthropoda</taxon>
        <taxon>Chelicerata</taxon>
        <taxon>Arachnida</taxon>
        <taxon>Araneae</taxon>
        <taxon>Araneomorphae</taxon>
        <taxon>Entelegynae</taxon>
        <taxon>Araneoidea</taxon>
        <taxon>Araneidae</taxon>
        <taxon>Caerostris</taxon>
    </lineage>
</organism>
<accession>A0AAV4PRK5</accession>
<reference evidence="2 3" key="1">
    <citation type="submission" date="2021-06" db="EMBL/GenBank/DDBJ databases">
        <title>Caerostris extrusa draft genome.</title>
        <authorList>
            <person name="Kono N."/>
            <person name="Arakawa K."/>
        </authorList>
    </citation>
    <scope>NUCLEOTIDE SEQUENCE [LARGE SCALE GENOMIC DNA]</scope>
</reference>
<dbReference type="AlphaFoldDB" id="A0AAV4PRK5"/>
<comment type="caution">
    <text evidence="2">The sequence shown here is derived from an EMBL/GenBank/DDBJ whole genome shotgun (WGS) entry which is preliminary data.</text>
</comment>
<evidence type="ECO:0000313" key="2">
    <source>
        <dbReference type="EMBL" id="GIX98456.1"/>
    </source>
</evidence>
<name>A0AAV4PRK5_CAEEX</name>
<sequence>MSHWFPIDSIDSIVMLLFYLRLLLLNLSLGAKMLIHWYFPIDTPPSALPLKQLLCIHFSSVSSQFWRFFYIDDDRYFWLISRLITIDWRKPFVRPW</sequence>
<feature type="transmembrane region" description="Helical" evidence="1">
    <location>
        <begin position="12"/>
        <end position="31"/>
    </location>
</feature>
<keyword evidence="1" id="KW-1133">Transmembrane helix</keyword>
<evidence type="ECO:0000313" key="3">
    <source>
        <dbReference type="Proteomes" id="UP001054945"/>
    </source>
</evidence>
<dbReference type="Proteomes" id="UP001054945">
    <property type="component" value="Unassembled WGS sequence"/>
</dbReference>
<proteinExistence type="predicted"/>
<evidence type="ECO:0000256" key="1">
    <source>
        <dbReference type="SAM" id="Phobius"/>
    </source>
</evidence>
<dbReference type="EMBL" id="BPLR01004913">
    <property type="protein sequence ID" value="GIX98456.1"/>
    <property type="molecule type" value="Genomic_DNA"/>
</dbReference>